<keyword evidence="3" id="KW-0378">Hydrolase</keyword>
<sequence>MSKISTKLAIGLFSAVSAISFFATSAFAEYLNGKWNVSTVYYEDYNLESKYSDALWYAADKWNGISKNIDIYPADKKKAHVKVKHLSRSEDNKLGFAGTYGLGIPYNSKGEVDKNPYASGEVIIVRYLCDKLDEGETINTMAHEFGHILGLAHTTKSFTDSIMDPSDVFDVDGPTKYDKDNLKNLYK</sequence>
<keyword evidence="1" id="KW-0645">Protease</keyword>
<dbReference type="RefSeq" id="WP_104030329.1">
    <property type="nucleotide sequence ID" value="NZ_PRKQ01000001.1"/>
</dbReference>
<dbReference type="Gene3D" id="3.40.390.10">
    <property type="entry name" value="Collagenase (Catalytic Domain)"/>
    <property type="match status" value="1"/>
</dbReference>
<evidence type="ECO:0000313" key="7">
    <source>
        <dbReference type="EMBL" id="PPB12928.1"/>
    </source>
</evidence>
<dbReference type="SUPFAM" id="SSF55486">
    <property type="entry name" value="Metalloproteases ('zincins'), catalytic domain"/>
    <property type="match status" value="1"/>
</dbReference>
<evidence type="ECO:0000256" key="2">
    <source>
        <dbReference type="ARBA" id="ARBA00022723"/>
    </source>
</evidence>
<proteinExistence type="predicted"/>
<dbReference type="AlphaFoldDB" id="A0AAP8U746"/>
<evidence type="ECO:0000313" key="8">
    <source>
        <dbReference type="Proteomes" id="UP000239759"/>
    </source>
</evidence>
<evidence type="ECO:0000256" key="4">
    <source>
        <dbReference type="ARBA" id="ARBA00022833"/>
    </source>
</evidence>
<protein>
    <recommendedName>
        <fullName evidence="6">Peptidase M10 metallopeptidase domain-containing protein</fullName>
    </recommendedName>
</protein>
<organism evidence="7 8">
    <name type="scientific">Brevibacillus laterosporus</name>
    <name type="common">Bacillus laterosporus</name>
    <dbReference type="NCBI Taxonomy" id="1465"/>
    <lineage>
        <taxon>Bacteria</taxon>
        <taxon>Bacillati</taxon>
        <taxon>Bacillota</taxon>
        <taxon>Bacilli</taxon>
        <taxon>Bacillales</taxon>
        <taxon>Paenibacillaceae</taxon>
        <taxon>Brevibacillus</taxon>
    </lineage>
</organism>
<dbReference type="GO" id="GO:0031012">
    <property type="term" value="C:extracellular matrix"/>
    <property type="evidence" value="ECO:0007669"/>
    <property type="project" value="InterPro"/>
</dbReference>
<reference evidence="7 8" key="1">
    <citation type="submission" date="2018-02" db="EMBL/GenBank/DDBJ databases">
        <title>Comparative analysis of genomes of three Brevibacillus laterosporus strains producers of potent antimicrobials isolated from silage.</title>
        <authorList>
            <person name="Kojic M."/>
            <person name="Miljkovic M."/>
            <person name="Studholme D."/>
            <person name="Filipic B."/>
        </authorList>
    </citation>
    <scope>NUCLEOTIDE SEQUENCE [LARGE SCALE GENOMIC DNA]</scope>
    <source>
        <strain evidence="7 8">BGSP11</strain>
    </source>
</reference>
<evidence type="ECO:0000259" key="6">
    <source>
        <dbReference type="Pfam" id="PF00413"/>
    </source>
</evidence>
<comment type="caution">
    <text evidence="7">The sequence shown here is derived from an EMBL/GenBank/DDBJ whole genome shotgun (WGS) entry which is preliminary data.</text>
</comment>
<accession>A0AAP8U746</accession>
<feature type="chain" id="PRO_5042851343" description="Peptidase M10 metallopeptidase domain-containing protein" evidence="5">
    <location>
        <begin position="29"/>
        <end position="187"/>
    </location>
</feature>
<evidence type="ECO:0000256" key="3">
    <source>
        <dbReference type="ARBA" id="ARBA00022801"/>
    </source>
</evidence>
<dbReference type="InterPro" id="IPR024079">
    <property type="entry name" value="MetalloPept_cat_dom_sf"/>
</dbReference>
<dbReference type="EMBL" id="PRKQ01000001">
    <property type="protein sequence ID" value="PPB12928.1"/>
    <property type="molecule type" value="Genomic_DNA"/>
</dbReference>
<feature type="signal peptide" evidence="5">
    <location>
        <begin position="1"/>
        <end position="28"/>
    </location>
</feature>
<name>A0AAP8U746_BRELA</name>
<evidence type="ECO:0000256" key="5">
    <source>
        <dbReference type="SAM" id="SignalP"/>
    </source>
</evidence>
<dbReference type="InterPro" id="IPR001818">
    <property type="entry name" value="Pept_M10_metallopeptidase"/>
</dbReference>
<keyword evidence="5" id="KW-0732">Signal</keyword>
<evidence type="ECO:0000256" key="1">
    <source>
        <dbReference type="ARBA" id="ARBA00022670"/>
    </source>
</evidence>
<keyword evidence="2" id="KW-0479">Metal-binding</keyword>
<feature type="domain" description="Peptidase M10 metallopeptidase" evidence="6">
    <location>
        <begin position="132"/>
        <end position="167"/>
    </location>
</feature>
<dbReference type="GO" id="GO:0008270">
    <property type="term" value="F:zinc ion binding"/>
    <property type="evidence" value="ECO:0007669"/>
    <property type="project" value="InterPro"/>
</dbReference>
<dbReference type="Proteomes" id="UP000239759">
    <property type="component" value="Unassembled WGS sequence"/>
</dbReference>
<dbReference type="Pfam" id="PF00413">
    <property type="entry name" value="Peptidase_M10"/>
    <property type="match status" value="1"/>
</dbReference>
<dbReference type="GO" id="GO:0006508">
    <property type="term" value="P:proteolysis"/>
    <property type="evidence" value="ECO:0007669"/>
    <property type="project" value="UniProtKB-KW"/>
</dbReference>
<gene>
    <name evidence="7" type="ORF">C4A77_00650</name>
</gene>
<keyword evidence="4" id="KW-0862">Zinc</keyword>
<dbReference type="GO" id="GO:0004222">
    <property type="term" value="F:metalloendopeptidase activity"/>
    <property type="evidence" value="ECO:0007669"/>
    <property type="project" value="InterPro"/>
</dbReference>